<dbReference type="RefSeq" id="WP_191699716.1">
    <property type="nucleotide sequence ID" value="NZ_JACSPZ010000003.1"/>
</dbReference>
<keyword evidence="1" id="KW-0812">Transmembrane</keyword>
<dbReference type="Proteomes" id="UP000619101">
    <property type="component" value="Unassembled WGS sequence"/>
</dbReference>
<comment type="caution">
    <text evidence="2">The sequence shown here is derived from an EMBL/GenBank/DDBJ whole genome shotgun (WGS) entry which is preliminary data.</text>
</comment>
<evidence type="ECO:0000313" key="3">
    <source>
        <dbReference type="Proteomes" id="UP000619101"/>
    </source>
</evidence>
<keyword evidence="2" id="KW-0808">Transferase</keyword>
<sequence length="100" mass="11214">MDDIIGYAVVFIIISGLISENSGGNPLFRKQLKRKNMMMTATLFGILLFFTLNIISGITSMPVSNSITAIGIFGSFSFYIYAKFVMSPKEENQRFLKNSR</sequence>
<evidence type="ECO:0000313" key="2">
    <source>
        <dbReference type="EMBL" id="MBD8036735.1"/>
    </source>
</evidence>
<dbReference type="EMBL" id="JACSPZ010000003">
    <property type="protein sequence ID" value="MBD8036735.1"/>
    <property type="molecule type" value="Genomic_DNA"/>
</dbReference>
<feature type="transmembrane region" description="Helical" evidence="1">
    <location>
        <begin position="67"/>
        <end position="86"/>
    </location>
</feature>
<keyword evidence="3" id="KW-1185">Reference proteome</keyword>
<organism evidence="2 3">
    <name type="scientific">Solibacillus faecavium</name>
    <dbReference type="NCBI Taxonomy" id="2762221"/>
    <lineage>
        <taxon>Bacteria</taxon>
        <taxon>Bacillati</taxon>
        <taxon>Bacillota</taxon>
        <taxon>Bacilli</taxon>
        <taxon>Bacillales</taxon>
        <taxon>Caryophanaceae</taxon>
        <taxon>Solibacillus</taxon>
    </lineage>
</organism>
<keyword evidence="2" id="KW-0032">Aminotransferase</keyword>
<evidence type="ECO:0000256" key="1">
    <source>
        <dbReference type="SAM" id="Phobius"/>
    </source>
</evidence>
<accession>A0ABR8XXS6</accession>
<name>A0ABR8XXS6_9BACL</name>
<dbReference type="GO" id="GO:0008483">
    <property type="term" value="F:transaminase activity"/>
    <property type="evidence" value="ECO:0007669"/>
    <property type="project" value="UniProtKB-KW"/>
</dbReference>
<feature type="transmembrane region" description="Helical" evidence="1">
    <location>
        <begin position="6"/>
        <end position="28"/>
    </location>
</feature>
<gene>
    <name evidence="2" type="ORF">H9635_08270</name>
</gene>
<keyword evidence="1" id="KW-0472">Membrane</keyword>
<proteinExistence type="predicted"/>
<protein>
    <submittedName>
        <fullName evidence="2">4-aminobutyrate aminotransferase</fullName>
    </submittedName>
</protein>
<keyword evidence="1" id="KW-1133">Transmembrane helix</keyword>
<reference evidence="2 3" key="1">
    <citation type="submission" date="2020-08" db="EMBL/GenBank/DDBJ databases">
        <title>A Genomic Blueprint of the Chicken Gut Microbiome.</title>
        <authorList>
            <person name="Gilroy R."/>
            <person name="Ravi A."/>
            <person name="Getino M."/>
            <person name="Pursley I."/>
            <person name="Horton D.L."/>
            <person name="Alikhan N.-F."/>
            <person name="Baker D."/>
            <person name="Gharbi K."/>
            <person name="Hall N."/>
            <person name="Watson M."/>
            <person name="Adriaenssens E.M."/>
            <person name="Foster-Nyarko E."/>
            <person name="Jarju S."/>
            <person name="Secka A."/>
            <person name="Antonio M."/>
            <person name="Oren A."/>
            <person name="Chaudhuri R."/>
            <person name="La Ragione R.M."/>
            <person name="Hildebrand F."/>
            <person name="Pallen M.J."/>
        </authorList>
    </citation>
    <scope>NUCLEOTIDE SEQUENCE [LARGE SCALE GENOMIC DNA]</scope>
    <source>
        <strain evidence="2 3">A46</strain>
    </source>
</reference>
<feature type="transmembrane region" description="Helical" evidence="1">
    <location>
        <begin position="40"/>
        <end position="61"/>
    </location>
</feature>